<accession>A0ABT3KZ78</accession>
<dbReference type="Proteomes" id="UP001208935">
    <property type="component" value="Unassembled WGS sequence"/>
</dbReference>
<name>A0ABT3KZ78_9BURK</name>
<reference evidence="3" key="1">
    <citation type="submission" date="2023-07" db="EMBL/GenBank/DDBJ databases">
        <title>Verminephrobacter genomes.</title>
        <authorList>
            <person name="Lund M.B."/>
        </authorList>
    </citation>
    <scope>NUCLEOTIDE SEQUENCE [LARGE SCALE GENOMIC DNA]</scope>
    <source>
        <strain evidence="3">AtM5-05</strain>
    </source>
</reference>
<sequence>MLRSQLKAQGVSDSWNTLRQTLSTQRRVTVTMQRRDGRTVHVRKATRPQPGHQTLGSILKLDPNPGRTHRVLV</sequence>
<feature type="region of interest" description="Disordered" evidence="1">
    <location>
        <begin position="37"/>
        <end position="73"/>
    </location>
</feature>
<protein>
    <submittedName>
        <fullName evidence="2">Uncharacterized protein</fullName>
    </submittedName>
</protein>
<evidence type="ECO:0000313" key="2">
    <source>
        <dbReference type="EMBL" id="MCW5323622.1"/>
    </source>
</evidence>
<evidence type="ECO:0000313" key="3">
    <source>
        <dbReference type="Proteomes" id="UP001208935"/>
    </source>
</evidence>
<comment type="caution">
    <text evidence="2">The sequence shown here is derived from an EMBL/GenBank/DDBJ whole genome shotgun (WGS) entry which is preliminary data.</text>
</comment>
<proteinExistence type="predicted"/>
<organism evidence="2 3">
    <name type="scientific">Verminephrobacter aporrectodeae subsp. tuberculatae</name>
    <dbReference type="NCBI Taxonomy" id="1110392"/>
    <lineage>
        <taxon>Bacteria</taxon>
        <taxon>Pseudomonadati</taxon>
        <taxon>Pseudomonadota</taxon>
        <taxon>Betaproteobacteria</taxon>
        <taxon>Burkholderiales</taxon>
        <taxon>Comamonadaceae</taxon>
        <taxon>Verminephrobacter</taxon>
    </lineage>
</organism>
<evidence type="ECO:0000256" key="1">
    <source>
        <dbReference type="SAM" id="MobiDB-lite"/>
    </source>
</evidence>
<gene>
    <name evidence="2" type="ORF">D5039_21470</name>
</gene>
<dbReference type="EMBL" id="QZCW01000006">
    <property type="protein sequence ID" value="MCW5323622.1"/>
    <property type="molecule type" value="Genomic_DNA"/>
</dbReference>
<keyword evidence="3" id="KW-1185">Reference proteome</keyword>